<dbReference type="Pfam" id="PF06808">
    <property type="entry name" value="DctM"/>
    <property type="match status" value="1"/>
</dbReference>
<feature type="transmembrane region" description="Helical" evidence="8">
    <location>
        <begin position="227"/>
        <end position="246"/>
    </location>
</feature>
<protein>
    <submittedName>
        <fullName evidence="10">TRAP transporter, DctM subunit</fullName>
    </submittedName>
</protein>
<dbReference type="PANTHER" id="PTHR33362:SF5">
    <property type="entry name" value="C4-DICARBOXYLATE TRAP TRANSPORTER LARGE PERMEASE PROTEIN DCTM"/>
    <property type="match status" value="1"/>
</dbReference>
<feature type="transmembrane region" description="Helical" evidence="8">
    <location>
        <begin position="407"/>
        <end position="432"/>
    </location>
</feature>
<keyword evidence="2" id="KW-1003">Cell membrane</keyword>
<evidence type="ECO:0000313" key="10">
    <source>
        <dbReference type="EMBL" id="SET40741.1"/>
    </source>
</evidence>
<feature type="transmembrane region" description="Helical" evidence="8">
    <location>
        <begin position="173"/>
        <end position="194"/>
    </location>
</feature>
<accession>A0A1I0E6F4</accession>
<dbReference type="GO" id="GO:0005886">
    <property type="term" value="C:plasma membrane"/>
    <property type="evidence" value="ECO:0007669"/>
    <property type="project" value="UniProtKB-SubCell"/>
</dbReference>
<feature type="transmembrane region" description="Helical" evidence="8">
    <location>
        <begin position="365"/>
        <end position="387"/>
    </location>
</feature>
<evidence type="ECO:0000313" key="11">
    <source>
        <dbReference type="Proteomes" id="UP000198762"/>
    </source>
</evidence>
<feature type="transmembrane region" description="Helical" evidence="8">
    <location>
        <begin position="59"/>
        <end position="81"/>
    </location>
</feature>
<comment type="function">
    <text evidence="7">Part of the tripartite ATP-independent periplasmic (TRAP) transport system.</text>
</comment>
<evidence type="ECO:0000256" key="5">
    <source>
        <dbReference type="ARBA" id="ARBA00022989"/>
    </source>
</evidence>
<feature type="transmembrane region" description="Helical" evidence="8">
    <location>
        <begin position="283"/>
        <end position="305"/>
    </location>
</feature>
<sequence>MSATTAIWIVIAWFAIFLTLGQNVATVLFGAGIVGIALYIGTGPLGGIIGPDTFYTASIYSLSIVPLYLLMAQMLLRGGIINDLFQVGHRMSGYRRFPLGVATIVTGSLLGAVSGSGAASSASLAAVASPELEKLGYTRRFSLSIAAVAGSLSAIVPPSLIMIIYGSLTSVPIGHLFIGAIGPAVLCILIYVVCLKVFGETRHDAQADGTVPDEPEPADSRRKSRNAFLFVVTLMVVVFGGIYGGIITVAEAGAIGAFTAMVGMIAMRRVSRQDIFLALSESVKITAALMMLVLGAKIFARFLTFSRLPNELIAVMEPVLANPGLVAVILLAVFFLAGMFLESAAVIVLLVPIILPLLQAANIDLLWFGVSASTMIALGLLTPPVGLASFAAASAANHPASQVFRGATIFAVAAGVIVTALLLVFPSVVTWLPAQMR</sequence>
<keyword evidence="5 8" id="KW-1133">Transmembrane helix</keyword>
<dbReference type="RefSeq" id="WP_091851519.1">
    <property type="nucleotide sequence ID" value="NZ_FOHZ01000009.1"/>
</dbReference>
<feature type="transmembrane region" description="Helical" evidence="8">
    <location>
        <begin position="6"/>
        <end position="39"/>
    </location>
</feature>
<evidence type="ECO:0000256" key="8">
    <source>
        <dbReference type="SAM" id="Phobius"/>
    </source>
</evidence>
<evidence type="ECO:0000256" key="6">
    <source>
        <dbReference type="ARBA" id="ARBA00023136"/>
    </source>
</evidence>
<keyword evidence="6 8" id="KW-0472">Membrane</keyword>
<evidence type="ECO:0000256" key="7">
    <source>
        <dbReference type="RuleBase" id="RU369079"/>
    </source>
</evidence>
<dbReference type="OrthoDB" id="8627919at2"/>
<feature type="transmembrane region" description="Helical" evidence="8">
    <location>
        <begin position="325"/>
        <end position="358"/>
    </location>
</feature>
<dbReference type="Proteomes" id="UP000198762">
    <property type="component" value="Unassembled WGS sequence"/>
</dbReference>
<dbReference type="PANTHER" id="PTHR33362">
    <property type="entry name" value="SIALIC ACID TRAP TRANSPORTER PERMEASE PROTEIN SIAT-RELATED"/>
    <property type="match status" value="1"/>
</dbReference>
<dbReference type="PIRSF" id="PIRSF006066">
    <property type="entry name" value="HI0050"/>
    <property type="match status" value="1"/>
</dbReference>
<keyword evidence="7" id="KW-0813">Transport</keyword>
<dbReference type="GO" id="GO:0022857">
    <property type="term" value="F:transmembrane transporter activity"/>
    <property type="evidence" value="ECO:0007669"/>
    <property type="project" value="UniProtKB-UniRule"/>
</dbReference>
<comment type="subcellular location">
    <subcellularLocation>
        <location evidence="1 7">Cell inner membrane</location>
        <topology evidence="1 7">Multi-pass membrane protein</topology>
    </subcellularLocation>
</comment>
<reference evidence="11" key="1">
    <citation type="submission" date="2016-10" db="EMBL/GenBank/DDBJ databases">
        <authorList>
            <person name="Varghese N."/>
            <person name="Submissions S."/>
        </authorList>
    </citation>
    <scope>NUCLEOTIDE SEQUENCE [LARGE SCALE GENOMIC DNA]</scope>
    <source>
        <strain evidence="11">CGMCC 1.6489</strain>
    </source>
</reference>
<dbReference type="AlphaFoldDB" id="A0A1I0E6F4"/>
<dbReference type="InterPro" id="IPR004681">
    <property type="entry name" value="TRAP_DctM"/>
</dbReference>
<feature type="transmembrane region" description="Helical" evidence="8">
    <location>
        <begin position="252"/>
        <end position="271"/>
    </location>
</feature>
<dbReference type="STRING" id="430453.SAMN04487962_10920"/>
<dbReference type="InterPro" id="IPR010656">
    <property type="entry name" value="DctM"/>
</dbReference>
<proteinExistence type="predicted"/>
<keyword evidence="4 8" id="KW-0812">Transmembrane</keyword>
<evidence type="ECO:0000256" key="4">
    <source>
        <dbReference type="ARBA" id="ARBA00022692"/>
    </source>
</evidence>
<evidence type="ECO:0000256" key="1">
    <source>
        <dbReference type="ARBA" id="ARBA00004429"/>
    </source>
</evidence>
<feature type="transmembrane region" description="Helical" evidence="8">
    <location>
        <begin position="141"/>
        <end position="167"/>
    </location>
</feature>
<evidence type="ECO:0000259" key="9">
    <source>
        <dbReference type="Pfam" id="PF06808"/>
    </source>
</evidence>
<organism evidence="10 11">
    <name type="scientific">Marinobacter segnicrescens</name>
    <dbReference type="NCBI Taxonomy" id="430453"/>
    <lineage>
        <taxon>Bacteria</taxon>
        <taxon>Pseudomonadati</taxon>
        <taxon>Pseudomonadota</taxon>
        <taxon>Gammaproteobacteria</taxon>
        <taxon>Pseudomonadales</taxon>
        <taxon>Marinobacteraceae</taxon>
        <taxon>Marinobacter</taxon>
    </lineage>
</organism>
<keyword evidence="3 7" id="KW-0997">Cell inner membrane</keyword>
<feature type="domain" description="TRAP C4-dicarboxylate transport system permease DctM subunit" evidence="9">
    <location>
        <begin position="11"/>
        <end position="426"/>
    </location>
</feature>
<name>A0A1I0E6F4_9GAMM</name>
<keyword evidence="11" id="KW-1185">Reference proteome</keyword>
<gene>
    <name evidence="10" type="ORF">SAMN04487962_10920</name>
</gene>
<dbReference type="EMBL" id="FOHZ01000009">
    <property type="protein sequence ID" value="SET40741.1"/>
    <property type="molecule type" value="Genomic_DNA"/>
</dbReference>
<evidence type="ECO:0000256" key="3">
    <source>
        <dbReference type="ARBA" id="ARBA00022519"/>
    </source>
</evidence>
<evidence type="ECO:0000256" key="2">
    <source>
        <dbReference type="ARBA" id="ARBA00022475"/>
    </source>
</evidence>